<feature type="region of interest" description="Disordered" evidence="1">
    <location>
        <begin position="1"/>
        <end position="65"/>
    </location>
</feature>
<reference evidence="2 3" key="1">
    <citation type="submission" date="2024-05" db="EMBL/GenBank/DDBJ databases">
        <title>Roseateles sp. 2.12 16S ribosomal RNA gene Genome sequencing and assembly.</title>
        <authorList>
            <person name="Woo H."/>
        </authorList>
    </citation>
    <scope>NUCLEOTIDE SEQUENCE [LARGE SCALE GENOMIC DNA]</scope>
    <source>
        <strain evidence="2 3">2.12</strain>
    </source>
</reference>
<sequence>MQVTHAAPVAGGTLAAQAPPLPAPITTSGPPAPTAPAGGPAAGPPLQTASTPAPATADAGSAPDWRDDALDLLSQIGLLCPTAGCDSLEDD</sequence>
<dbReference type="EMBL" id="JBDPZC010000012">
    <property type="protein sequence ID" value="MEO3715209.1"/>
    <property type="molecule type" value="Genomic_DNA"/>
</dbReference>
<protein>
    <submittedName>
        <fullName evidence="2">Uncharacterized protein</fullName>
    </submittedName>
</protein>
<organism evidence="2 3">
    <name type="scientific">Roseateles flavus</name>
    <dbReference type="NCBI Taxonomy" id="3149041"/>
    <lineage>
        <taxon>Bacteria</taxon>
        <taxon>Pseudomonadati</taxon>
        <taxon>Pseudomonadota</taxon>
        <taxon>Betaproteobacteria</taxon>
        <taxon>Burkholderiales</taxon>
        <taxon>Sphaerotilaceae</taxon>
        <taxon>Roseateles</taxon>
    </lineage>
</organism>
<name>A0ABV0GJI8_9BURK</name>
<dbReference type="Proteomes" id="UP001462640">
    <property type="component" value="Unassembled WGS sequence"/>
</dbReference>
<proteinExistence type="predicted"/>
<evidence type="ECO:0000313" key="2">
    <source>
        <dbReference type="EMBL" id="MEO3715209.1"/>
    </source>
</evidence>
<evidence type="ECO:0000313" key="3">
    <source>
        <dbReference type="Proteomes" id="UP001462640"/>
    </source>
</evidence>
<gene>
    <name evidence="2" type="ORF">ABDJ40_20775</name>
</gene>
<feature type="compositionally biased region" description="Low complexity" evidence="1">
    <location>
        <begin position="14"/>
        <end position="63"/>
    </location>
</feature>
<evidence type="ECO:0000256" key="1">
    <source>
        <dbReference type="SAM" id="MobiDB-lite"/>
    </source>
</evidence>
<dbReference type="RefSeq" id="WP_347612522.1">
    <property type="nucleotide sequence ID" value="NZ_JBDPZC010000012.1"/>
</dbReference>
<keyword evidence="3" id="KW-1185">Reference proteome</keyword>
<comment type="caution">
    <text evidence="2">The sequence shown here is derived from an EMBL/GenBank/DDBJ whole genome shotgun (WGS) entry which is preliminary data.</text>
</comment>
<accession>A0ABV0GJI8</accession>